<accession>A0ABX2ERK4</accession>
<organism evidence="2 3">
    <name type="scientific">Pseudaquabacterium terrae</name>
    <dbReference type="NCBI Taxonomy" id="2732868"/>
    <lineage>
        <taxon>Bacteria</taxon>
        <taxon>Pseudomonadati</taxon>
        <taxon>Pseudomonadota</taxon>
        <taxon>Betaproteobacteria</taxon>
        <taxon>Burkholderiales</taxon>
        <taxon>Sphaerotilaceae</taxon>
        <taxon>Pseudaquabacterium</taxon>
    </lineage>
</organism>
<gene>
    <name evidence="2" type="ORF">HLB44_30200</name>
</gene>
<dbReference type="Proteomes" id="UP000737171">
    <property type="component" value="Unassembled WGS sequence"/>
</dbReference>
<proteinExistence type="predicted"/>
<comment type="caution">
    <text evidence="2">The sequence shown here is derived from an EMBL/GenBank/DDBJ whole genome shotgun (WGS) entry which is preliminary data.</text>
</comment>
<protein>
    <submittedName>
        <fullName evidence="2">Helix-turn-helix domain-containing protein</fullName>
    </submittedName>
</protein>
<evidence type="ECO:0000313" key="3">
    <source>
        <dbReference type="Proteomes" id="UP000737171"/>
    </source>
</evidence>
<dbReference type="NCBIfam" id="TIGR01764">
    <property type="entry name" value="excise"/>
    <property type="match status" value="1"/>
</dbReference>
<evidence type="ECO:0000259" key="1">
    <source>
        <dbReference type="Pfam" id="PF12728"/>
    </source>
</evidence>
<name>A0ABX2ERK4_9BURK</name>
<dbReference type="Gene3D" id="1.10.1660.10">
    <property type="match status" value="1"/>
</dbReference>
<dbReference type="RefSeq" id="WP_173132125.1">
    <property type="nucleotide sequence ID" value="NZ_JABRWJ010000011.1"/>
</dbReference>
<keyword evidence="3" id="KW-1185">Reference proteome</keyword>
<dbReference type="InterPro" id="IPR010093">
    <property type="entry name" value="SinI_DNA-bd"/>
</dbReference>
<reference evidence="2 3" key="1">
    <citation type="submission" date="2020-05" db="EMBL/GenBank/DDBJ databases">
        <title>Aquincola sp. isolate from soil.</title>
        <authorList>
            <person name="Han J."/>
            <person name="Kim D.-U."/>
        </authorList>
    </citation>
    <scope>NUCLEOTIDE SEQUENCE [LARGE SCALE GENOMIC DNA]</scope>
    <source>
        <strain evidence="2 3">S2</strain>
    </source>
</reference>
<sequence length="164" mass="17494">MDDVLLALEHAFMHHTEPHARRGGVALKLADLDVSVRPLSGDIDDFAVELSKRLAEVACFGLATALTDPSPAGTRMRMELITTLARIEASQGLRKERPTDASGETLLTTAEAAAQLGMSRPHVSMLCDQGKLGVVTRSEGGHRRIRQAAVDAYRKTHAAAGTAA</sequence>
<feature type="domain" description="Helix-turn-helix" evidence="1">
    <location>
        <begin position="106"/>
        <end position="155"/>
    </location>
</feature>
<evidence type="ECO:0000313" key="2">
    <source>
        <dbReference type="EMBL" id="NRF71271.1"/>
    </source>
</evidence>
<dbReference type="InterPro" id="IPR041657">
    <property type="entry name" value="HTH_17"/>
</dbReference>
<dbReference type="Pfam" id="PF12728">
    <property type="entry name" value="HTH_17"/>
    <property type="match status" value="1"/>
</dbReference>
<dbReference type="EMBL" id="JABRWJ010000011">
    <property type="protein sequence ID" value="NRF71271.1"/>
    <property type="molecule type" value="Genomic_DNA"/>
</dbReference>